<evidence type="ECO:0000256" key="1">
    <source>
        <dbReference type="ARBA" id="ARBA00004429"/>
    </source>
</evidence>
<evidence type="ECO:0000313" key="20">
    <source>
        <dbReference type="EMBL" id="QGZ94054.1"/>
    </source>
</evidence>
<dbReference type="InterPro" id="IPR050445">
    <property type="entry name" value="Bact_polysacc_biosynth/exp"/>
</dbReference>
<evidence type="ECO:0000256" key="14">
    <source>
        <dbReference type="ARBA" id="ARBA00023137"/>
    </source>
</evidence>
<proteinExistence type="inferred from homology"/>
<keyword evidence="11" id="KW-0067">ATP-binding</keyword>
<dbReference type="KEGG" id="tsv:DSM104635_00870"/>
<keyword evidence="16" id="KW-0175">Coiled coil</keyword>
<dbReference type="EMBL" id="CP047045">
    <property type="protein sequence ID" value="QGZ94054.1"/>
    <property type="molecule type" value="Genomic_DNA"/>
</dbReference>
<keyword evidence="13 17" id="KW-0472">Membrane</keyword>
<sequence>MNVIAIRPRTDDQYTPSEEGGELGTFSLKWIFAFLVRRWILIAAVGLLVFILCFTSFLFQRSQYTATALVMINAGQDQVLAPDQMVGGQQMAPAQVVDSQLEVLRSRELAGRLVDALNLVNDPEWNVMLPPDQAPVAGPVVPPAAETPQEAATREQLRQNVIVAVANSISVNRRGLTYAAEVSATSTNPERAAQMANRLVDLFQQYQMEARLDSANRANSWLSTRVRELRDDVQEKEAIVERYRAQTGLLSAQGGLLSEQQTADLQGNLTQARADLAEREARLQQLQATISVGGSADAIAGVLNSSVISQLRAQEAQIARRQADYESRYGEAHPSVQNVRAERTDIRNQINAEIARISSGLRTEVEVARARVNALEANMDLMRGEMVGNNEQLVRLREYEREAAASRTVYESFLTRFHEIADQGTMRTMPAQLVSAATVPTEPSSPRLSIAFVLSIVLGAGLGLAAGFLAEALDEGFGDADEVERKLGVPALATVPKLRRTDLRQVPPASQHPVGYLLERQVSAFTESYRVLRTTIIFAAGQPKTQIVAITSAVPDEGKTTVSLCLSRVSALSGQRVLLIDCDLRRRSVKDVLGIEPTTGLLQVLAGEASWRQAIYADELSGMHVLPLSEAGFTPKDIFGAEDMSRLLAELRNSYDLIVLDCAPVLAVAETRVVVAKADCAVVVARWQKTPIRAVRSALQQLQSAGANVRGVALNCVDRRVPGYYTYPAYDFSES</sequence>
<dbReference type="GO" id="GO:0005524">
    <property type="term" value="F:ATP binding"/>
    <property type="evidence" value="ECO:0007669"/>
    <property type="project" value="UniProtKB-KW"/>
</dbReference>
<keyword evidence="8 17" id="KW-0812">Transmembrane</keyword>
<evidence type="ECO:0000256" key="10">
    <source>
        <dbReference type="ARBA" id="ARBA00022777"/>
    </source>
</evidence>
<comment type="catalytic activity">
    <reaction evidence="15">
        <text>L-tyrosyl-[protein] + ATP = O-phospho-L-tyrosyl-[protein] + ADP + H(+)</text>
        <dbReference type="Rhea" id="RHEA:10596"/>
        <dbReference type="Rhea" id="RHEA-COMP:10136"/>
        <dbReference type="Rhea" id="RHEA-COMP:20101"/>
        <dbReference type="ChEBI" id="CHEBI:15378"/>
        <dbReference type="ChEBI" id="CHEBI:30616"/>
        <dbReference type="ChEBI" id="CHEBI:46858"/>
        <dbReference type="ChEBI" id="CHEBI:61978"/>
        <dbReference type="ChEBI" id="CHEBI:456216"/>
        <dbReference type="EC" id="2.7.10.2"/>
    </reaction>
</comment>
<feature type="coiled-coil region" evidence="16">
    <location>
        <begin position="358"/>
        <end position="385"/>
    </location>
</feature>
<evidence type="ECO:0000313" key="21">
    <source>
        <dbReference type="Proteomes" id="UP000431269"/>
    </source>
</evidence>
<feature type="coiled-coil region" evidence="16">
    <location>
        <begin position="226"/>
        <end position="289"/>
    </location>
</feature>
<evidence type="ECO:0000256" key="12">
    <source>
        <dbReference type="ARBA" id="ARBA00022989"/>
    </source>
</evidence>
<evidence type="ECO:0000256" key="7">
    <source>
        <dbReference type="ARBA" id="ARBA00022679"/>
    </source>
</evidence>
<dbReference type="InterPro" id="IPR005702">
    <property type="entry name" value="Wzc-like_C"/>
</dbReference>
<keyword evidence="7 20" id="KW-0808">Transferase</keyword>
<organism evidence="20 21">
    <name type="scientific">Terricaulis silvestris</name>
    <dbReference type="NCBI Taxonomy" id="2686094"/>
    <lineage>
        <taxon>Bacteria</taxon>
        <taxon>Pseudomonadati</taxon>
        <taxon>Pseudomonadota</taxon>
        <taxon>Alphaproteobacteria</taxon>
        <taxon>Caulobacterales</taxon>
        <taxon>Caulobacteraceae</taxon>
        <taxon>Terricaulis</taxon>
    </lineage>
</organism>
<keyword evidence="21" id="KW-1185">Reference proteome</keyword>
<reference evidence="21" key="1">
    <citation type="submission" date="2019-12" db="EMBL/GenBank/DDBJ databases">
        <title>Complete genome of Terracaulis silvestris 0127_4.</title>
        <authorList>
            <person name="Vieira S."/>
            <person name="Riedel T."/>
            <person name="Sproer C."/>
            <person name="Pascual J."/>
            <person name="Boedeker C."/>
            <person name="Overmann J."/>
        </authorList>
    </citation>
    <scope>NUCLEOTIDE SEQUENCE [LARGE SCALE GENOMIC DNA]</scope>
    <source>
        <strain evidence="21">0127_4</strain>
    </source>
</reference>
<name>A0A6I6MM48_9CAUL</name>
<dbReference type="Pfam" id="PF13614">
    <property type="entry name" value="AAA_31"/>
    <property type="match status" value="1"/>
</dbReference>
<dbReference type="InterPro" id="IPR003856">
    <property type="entry name" value="LPS_length_determ_N"/>
</dbReference>
<evidence type="ECO:0000256" key="15">
    <source>
        <dbReference type="ARBA" id="ARBA00051245"/>
    </source>
</evidence>
<evidence type="ECO:0000256" key="11">
    <source>
        <dbReference type="ARBA" id="ARBA00022840"/>
    </source>
</evidence>
<evidence type="ECO:0000256" key="13">
    <source>
        <dbReference type="ARBA" id="ARBA00023136"/>
    </source>
</evidence>
<feature type="transmembrane region" description="Helical" evidence="17">
    <location>
        <begin position="39"/>
        <end position="59"/>
    </location>
</feature>
<evidence type="ECO:0000256" key="2">
    <source>
        <dbReference type="ARBA" id="ARBA00007316"/>
    </source>
</evidence>
<dbReference type="EC" id="2.7.10.2" evidence="4"/>
<evidence type="ECO:0000256" key="9">
    <source>
        <dbReference type="ARBA" id="ARBA00022741"/>
    </source>
</evidence>
<evidence type="ECO:0000259" key="18">
    <source>
        <dbReference type="Pfam" id="PF02706"/>
    </source>
</evidence>
<keyword evidence="9" id="KW-0547">Nucleotide-binding</keyword>
<dbReference type="PANTHER" id="PTHR32309">
    <property type="entry name" value="TYROSINE-PROTEIN KINASE"/>
    <property type="match status" value="1"/>
</dbReference>
<dbReference type="PANTHER" id="PTHR32309:SF13">
    <property type="entry name" value="FERRIC ENTEROBACTIN TRANSPORT PROTEIN FEPE"/>
    <property type="match status" value="1"/>
</dbReference>
<evidence type="ECO:0000256" key="3">
    <source>
        <dbReference type="ARBA" id="ARBA00008883"/>
    </source>
</evidence>
<evidence type="ECO:0000259" key="19">
    <source>
        <dbReference type="Pfam" id="PF13614"/>
    </source>
</evidence>
<dbReference type="Pfam" id="PF02706">
    <property type="entry name" value="Wzz"/>
    <property type="match status" value="1"/>
</dbReference>
<feature type="domain" description="Polysaccharide chain length determinant N-terminal" evidence="18">
    <location>
        <begin position="25"/>
        <end position="116"/>
    </location>
</feature>
<evidence type="ECO:0000256" key="6">
    <source>
        <dbReference type="ARBA" id="ARBA00022519"/>
    </source>
</evidence>
<dbReference type="Gene3D" id="3.40.50.300">
    <property type="entry name" value="P-loop containing nucleotide triphosphate hydrolases"/>
    <property type="match status" value="1"/>
</dbReference>
<dbReference type="InterPro" id="IPR027417">
    <property type="entry name" value="P-loop_NTPase"/>
</dbReference>
<comment type="similarity">
    <text evidence="3">Belongs to the etk/wzc family.</text>
</comment>
<keyword evidence="10 20" id="KW-0418">Kinase</keyword>
<dbReference type="GO" id="GO:0004715">
    <property type="term" value="F:non-membrane spanning protein tyrosine kinase activity"/>
    <property type="evidence" value="ECO:0007669"/>
    <property type="project" value="UniProtKB-EC"/>
</dbReference>
<dbReference type="GO" id="GO:0005886">
    <property type="term" value="C:plasma membrane"/>
    <property type="evidence" value="ECO:0007669"/>
    <property type="project" value="UniProtKB-SubCell"/>
</dbReference>
<evidence type="ECO:0000256" key="16">
    <source>
        <dbReference type="SAM" id="Coils"/>
    </source>
</evidence>
<dbReference type="InterPro" id="IPR025669">
    <property type="entry name" value="AAA_dom"/>
</dbReference>
<dbReference type="RefSeq" id="WP_158765022.1">
    <property type="nucleotide sequence ID" value="NZ_CP047045.1"/>
</dbReference>
<feature type="domain" description="AAA" evidence="19">
    <location>
        <begin position="547"/>
        <end position="699"/>
    </location>
</feature>
<protein>
    <recommendedName>
        <fullName evidence="4">non-specific protein-tyrosine kinase</fullName>
        <ecNumber evidence="4">2.7.10.2</ecNumber>
    </recommendedName>
</protein>
<keyword evidence="6" id="KW-0997">Cell inner membrane</keyword>
<dbReference type="AlphaFoldDB" id="A0A6I6MM48"/>
<keyword evidence="12 17" id="KW-1133">Transmembrane helix</keyword>
<evidence type="ECO:0000256" key="17">
    <source>
        <dbReference type="SAM" id="Phobius"/>
    </source>
</evidence>
<evidence type="ECO:0000256" key="8">
    <source>
        <dbReference type="ARBA" id="ARBA00022692"/>
    </source>
</evidence>
<gene>
    <name evidence="20" type="primary">ptk_2</name>
    <name evidence="20" type="ORF">DSM104635_00870</name>
</gene>
<dbReference type="NCBIfam" id="TIGR01007">
    <property type="entry name" value="eps_fam"/>
    <property type="match status" value="1"/>
</dbReference>
<evidence type="ECO:0000256" key="5">
    <source>
        <dbReference type="ARBA" id="ARBA00022475"/>
    </source>
</evidence>
<dbReference type="Proteomes" id="UP000431269">
    <property type="component" value="Chromosome"/>
</dbReference>
<comment type="similarity">
    <text evidence="2">Belongs to the CpsD/CapB family.</text>
</comment>
<dbReference type="SUPFAM" id="SSF52540">
    <property type="entry name" value="P-loop containing nucleoside triphosphate hydrolases"/>
    <property type="match status" value="1"/>
</dbReference>
<evidence type="ECO:0000256" key="4">
    <source>
        <dbReference type="ARBA" id="ARBA00011903"/>
    </source>
</evidence>
<keyword evidence="14" id="KW-0829">Tyrosine-protein kinase</keyword>
<accession>A0A6I6MM48</accession>
<keyword evidence="5" id="KW-1003">Cell membrane</keyword>
<comment type="subcellular location">
    <subcellularLocation>
        <location evidence="1">Cell inner membrane</location>
        <topology evidence="1">Multi-pass membrane protein</topology>
    </subcellularLocation>
</comment>
<dbReference type="CDD" id="cd05387">
    <property type="entry name" value="BY-kinase"/>
    <property type="match status" value="1"/>
</dbReference>